<accession>A0ABV6HTL9</accession>
<organism evidence="1 2">
    <name type="scientific">Olivibacter oleidegradans</name>
    <dbReference type="NCBI Taxonomy" id="760123"/>
    <lineage>
        <taxon>Bacteria</taxon>
        <taxon>Pseudomonadati</taxon>
        <taxon>Bacteroidota</taxon>
        <taxon>Sphingobacteriia</taxon>
        <taxon>Sphingobacteriales</taxon>
        <taxon>Sphingobacteriaceae</taxon>
        <taxon>Olivibacter</taxon>
    </lineage>
</organism>
<dbReference type="Proteomes" id="UP001589774">
    <property type="component" value="Unassembled WGS sequence"/>
</dbReference>
<comment type="caution">
    <text evidence="1">The sequence shown here is derived from an EMBL/GenBank/DDBJ whole genome shotgun (WGS) entry which is preliminary data.</text>
</comment>
<dbReference type="Gene3D" id="3.10.129.10">
    <property type="entry name" value="Hotdog Thioesterase"/>
    <property type="match status" value="1"/>
</dbReference>
<dbReference type="PANTHER" id="PTHR31793:SF24">
    <property type="entry name" value="LONG-CHAIN ACYL-COA THIOESTERASE FADM"/>
    <property type="match status" value="1"/>
</dbReference>
<keyword evidence="2" id="KW-1185">Reference proteome</keyword>
<protein>
    <submittedName>
        <fullName evidence="1">Acyl-CoA thioesterase</fullName>
        <ecNumber evidence="1">3.1.2.-</ecNumber>
    </submittedName>
</protein>
<evidence type="ECO:0000313" key="1">
    <source>
        <dbReference type="EMBL" id="MFC0321283.1"/>
    </source>
</evidence>
<evidence type="ECO:0000313" key="2">
    <source>
        <dbReference type="Proteomes" id="UP001589774"/>
    </source>
</evidence>
<dbReference type="CDD" id="cd00586">
    <property type="entry name" value="4HBT"/>
    <property type="match status" value="1"/>
</dbReference>
<reference evidence="1 2" key="1">
    <citation type="submission" date="2024-09" db="EMBL/GenBank/DDBJ databases">
        <authorList>
            <person name="Sun Q."/>
            <person name="Mori K."/>
        </authorList>
    </citation>
    <scope>NUCLEOTIDE SEQUENCE [LARGE SCALE GENOMIC DNA]</scope>
    <source>
        <strain evidence="1 2">CCM 7765</strain>
    </source>
</reference>
<dbReference type="InterPro" id="IPR050563">
    <property type="entry name" value="4-hydroxybenzoyl-CoA_TE"/>
</dbReference>
<dbReference type="GO" id="GO:0016787">
    <property type="term" value="F:hydrolase activity"/>
    <property type="evidence" value="ECO:0007669"/>
    <property type="project" value="UniProtKB-KW"/>
</dbReference>
<dbReference type="RefSeq" id="WP_130858352.1">
    <property type="nucleotide sequence ID" value="NZ_JBHLWO010000004.1"/>
</dbReference>
<gene>
    <name evidence="1" type="ORF">ACFFI0_23400</name>
</gene>
<dbReference type="EMBL" id="JBHLWO010000004">
    <property type="protein sequence ID" value="MFC0321283.1"/>
    <property type="molecule type" value="Genomic_DNA"/>
</dbReference>
<proteinExistence type="predicted"/>
<dbReference type="InterPro" id="IPR029069">
    <property type="entry name" value="HotDog_dom_sf"/>
</dbReference>
<keyword evidence="1" id="KW-0378">Hydrolase</keyword>
<dbReference type="EC" id="3.1.2.-" evidence="1"/>
<dbReference type="PANTHER" id="PTHR31793">
    <property type="entry name" value="4-HYDROXYBENZOYL-COA THIOESTERASE FAMILY MEMBER"/>
    <property type="match status" value="1"/>
</dbReference>
<dbReference type="Pfam" id="PF13279">
    <property type="entry name" value="4HBT_2"/>
    <property type="match status" value="1"/>
</dbReference>
<sequence>MTENQLANFAFSTSIQIRFVDLDAFRHVNNANYLTYCEIARTIYWNQKIKWNWNTIGVIIARAEVDYLSPLTLKNNLRVYIRTSKVGNKSFELEYLMISKRNGKLTTHAKAKTVCVCIDYRSNETVLIPKKQKKLMLQELNHFVNKGS</sequence>
<dbReference type="SUPFAM" id="SSF54637">
    <property type="entry name" value="Thioesterase/thiol ester dehydrase-isomerase"/>
    <property type="match status" value="1"/>
</dbReference>
<name>A0ABV6HTL9_9SPHI</name>